<evidence type="ECO:0000256" key="7">
    <source>
        <dbReference type="SAM" id="MobiDB-lite"/>
    </source>
</evidence>
<feature type="compositionally biased region" description="Pro residues" evidence="7">
    <location>
        <begin position="1"/>
        <end position="10"/>
    </location>
</feature>
<dbReference type="CDD" id="cd06261">
    <property type="entry name" value="TM_PBP2"/>
    <property type="match status" value="1"/>
</dbReference>
<comment type="similarity">
    <text evidence="6">Belongs to the binding-protein-dependent transport system permease family.</text>
</comment>
<dbReference type="RefSeq" id="WP_223060273.1">
    <property type="nucleotide sequence ID" value="NZ_BAAANV010000032.1"/>
</dbReference>
<dbReference type="PANTHER" id="PTHR30614:SF0">
    <property type="entry name" value="L-CYSTINE TRANSPORT SYSTEM PERMEASE PROTEIN TCYL"/>
    <property type="match status" value="1"/>
</dbReference>
<dbReference type="PROSITE" id="PS50928">
    <property type="entry name" value="ABC_TM1"/>
    <property type="match status" value="1"/>
</dbReference>
<evidence type="ECO:0000256" key="4">
    <source>
        <dbReference type="ARBA" id="ARBA00022989"/>
    </source>
</evidence>
<feature type="domain" description="ABC transmembrane type-1" evidence="8">
    <location>
        <begin position="71"/>
        <end position="283"/>
    </location>
</feature>
<keyword evidence="6" id="KW-0813">Transport</keyword>
<dbReference type="SUPFAM" id="SSF161098">
    <property type="entry name" value="MetI-like"/>
    <property type="match status" value="1"/>
</dbReference>
<dbReference type="Proteomes" id="UP001501288">
    <property type="component" value="Unassembled WGS sequence"/>
</dbReference>
<proteinExistence type="inferred from homology"/>
<evidence type="ECO:0000313" key="10">
    <source>
        <dbReference type="Proteomes" id="UP001501288"/>
    </source>
</evidence>
<evidence type="ECO:0000313" key="9">
    <source>
        <dbReference type="EMBL" id="GAA1540356.1"/>
    </source>
</evidence>
<dbReference type="Pfam" id="PF00528">
    <property type="entry name" value="BPD_transp_1"/>
    <property type="match status" value="1"/>
</dbReference>
<comment type="caution">
    <text evidence="9">The sequence shown here is derived from an EMBL/GenBank/DDBJ whole genome shotgun (WGS) entry which is preliminary data.</text>
</comment>
<feature type="transmembrane region" description="Helical" evidence="6">
    <location>
        <begin position="264"/>
        <end position="282"/>
    </location>
</feature>
<protein>
    <submittedName>
        <fullName evidence="9">Amino acid ABC transporter permease</fullName>
    </submittedName>
</protein>
<sequence>MSGSTPPPAPDEQRPGVIDAKPVRHPGRWVAVAVIAIVIAMMISSFVTNPKWDWPFVFKVMNYSPVLEGLAKGTIIVTVASMIIGVTLGILLAIMRLSDNPVLRGVSFVYTWFFRAVPRYVLMVILGLGVLYLYPTLDIGVPFMKDFGLTFYSLDVKTISSGITVGIIGLGLSEAAYMAEIARAGILSVDRGQREAAEALGMDSSKTMRRIVLPQAMRVIVPPTGNEAISMVKDTSLLVAVPVSAELFYQAQVVANNTYKIMPSYFAALLWYLIICSVLMLVQARLERKYGRGFGGSATDGGLMTKVKSLSFG</sequence>
<dbReference type="InterPro" id="IPR000515">
    <property type="entry name" value="MetI-like"/>
</dbReference>
<dbReference type="PANTHER" id="PTHR30614">
    <property type="entry name" value="MEMBRANE COMPONENT OF AMINO ACID ABC TRANSPORTER"/>
    <property type="match status" value="1"/>
</dbReference>
<evidence type="ECO:0000256" key="6">
    <source>
        <dbReference type="RuleBase" id="RU363032"/>
    </source>
</evidence>
<feature type="transmembrane region" description="Helical" evidence="6">
    <location>
        <begin position="69"/>
        <end position="95"/>
    </location>
</feature>
<evidence type="ECO:0000256" key="2">
    <source>
        <dbReference type="ARBA" id="ARBA00022692"/>
    </source>
</evidence>
<keyword evidence="2 6" id="KW-0812">Transmembrane</keyword>
<dbReference type="InterPro" id="IPR035906">
    <property type="entry name" value="MetI-like_sf"/>
</dbReference>
<gene>
    <name evidence="9" type="ORF">GCM10009762_12460</name>
</gene>
<dbReference type="InterPro" id="IPR043429">
    <property type="entry name" value="ArtM/GltK/GlnP/TcyL/YhdX-like"/>
</dbReference>
<feature type="transmembrane region" description="Helical" evidence="6">
    <location>
        <begin position="116"/>
        <end position="134"/>
    </location>
</feature>
<keyword evidence="3" id="KW-0029">Amino-acid transport</keyword>
<reference evidence="9 10" key="1">
    <citation type="journal article" date="2019" name="Int. J. Syst. Evol. Microbiol.">
        <title>The Global Catalogue of Microorganisms (GCM) 10K type strain sequencing project: providing services to taxonomists for standard genome sequencing and annotation.</title>
        <authorList>
            <consortium name="The Broad Institute Genomics Platform"/>
            <consortium name="The Broad Institute Genome Sequencing Center for Infectious Disease"/>
            <person name="Wu L."/>
            <person name="Ma J."/>
        </authorList>
    </citation>
    <scope>NUCLEOTIDE SEQUENCE [LARGE SCALE GENOMIC DNA]</scope>
    <source>
        <strain evidence="9 10">JCM 14588</strain>
    </source>
</reference>
<feature type="region of interest" description="Disordered" evidence="7">
    <location>
        <begin position="1"/>
        <end position="20"/>
    </location>
</feature>
<keyword evidence="10" id="KW-1185">Reference proteome</keyword>
<organism evidence="9 10">
    <name type="scientific">Dermacoccus barathri</name>
    <dbReference type="NCBI Taxonomy" id="322601"/>
    <lineage>
        <taxon>Bacteria</taxon>
        <taxon>Bacillati</taxon>
        <taxon>Actinomycetota</taxon>
        <taxon>Actinomycetes</taxon>
        <taxon>Micrococcales</taxon>
        <taxon>Dermacoccaceae</taxon>
        <taxon>Dermacoccus</taxon>
    </lineage>
</organism>
<dbReference type="Gene3D" id="1.10.3720.10">
    <property type="entry name" value="MetI-like"/>
    <property type="match status" value="1"/>
</dbReference>
<keyword evidence="4 6" id="KW-1133">Transmembrane helix</keyword>
<evidence type="ECO:0000256" key="3">
    <source>
        <dbReference type="ARBA" id="ARBA00022970"/>
    </source>
</evidence>
<evidence type="ECO:0000256" key="1">
    <source>
        <dbReference type="ARBA" id="ARBA00004141"/>
    </source>
</evidence>
<name>A0ABN2BJC2_9MICO</name>
<dbReference type="EMBL" id="BAAANV010000032">
    <property type="protein sequence ID" value="GAA1540356.1"/>
    <property type="molecule type" value="Genomic_DNA"/>
</dbReference>
<keyword evidence="5 6" id="KW-0472">Membrane</keyword>
<accession>A0ABN2BJC2</accession>
<feature type="transmembrane region" description="Helical" evidence="6">
    <location>
        <begin position="29"/>
        <end position="49"/>
    </location>
</feature>
<evidence type="ECO:0000259" key="8">
    <source>
        <dbReference type="PROSITE" id="PS50928"/>
    </source>
</evidence>
<comment type="subcellular location">
    <subcellularLocation>
        <location evidence="6">Cell membrane</location>
        <topology evidence="6">Multi-pass membrane protein</topology>
    </subcellularLocation>
    <subcellularLocation>
        <location evidence="1">Membrane</location>
        <topology evidence="1">Multi-pass membrane protein</topology>
    </subcellularLocation>
</comment>
<evidence type="ECO:0000256" key="5">
    <source>
        <dbReference type="ARBA" id="ARBA00023136"/>
    </source>
</evidence>